<accession>A0A9E6ZDW1</accession>
<evidence type="ECO:0000313" key="3">
    <source>
        <dbReference type="Proteomes" id="UP000829401"/>
    </source>
</evidence>
<accession>T0DED3</accession>
<proteinExistence type="predicted"/>
<dbReference type="InterPro" id="IPR036390">
    <property type="entry name" value="WH_DNA-bd_sf"/>
</dbReference>
<evidence type="ECO:0000259" key="1">
    <source>
        <dbReference type="Pfam" id="PF03551"/>
    </source>
</evidence>
<name>T0DED3_ALIAG</name>
<dbReference type="SUPFAM" id="SSF46785">
    <property type="entry name" value="Winged helix' DNA-binding domain"/>
    <property type="match status" value="1"/>
</dbReference>
<dbReference type="PANTHER" id="PTHR33169:SF14">
    <property type="entry name" value="TRANSCRIPTIONAL REGULATOR RV3488"/>
    <property type="match status" value="1"/>
</dbReference>
<dbReference type="InterPro" id="IPR005149">
    <property type="entry name" value="Tscrpt_reg_PadR_N"/>
</dbReference>
<dbReference type="Gene3D" id="1.10.10.10">
    <property type="entry name" value="Winged helix-like DNA-binding domain superfamily/Winged helix DNA-binding domain"/>
    <property type="match status" value="1"/>
</dbReference>
<dbReference type="OrthoDB" id="9808017at2"/>
<dbReference type="Pfam" id="PF03551">
    <property type="entry name" value="PadR"/>
    <property type="match status" value="1"/>
</dbReference>
<dbReference type="Proteomes" id="UP000829401">
    <property type="component" value="Chromosome"/>
</dbReference>
<dbReference type="PANTHER" id="PTHR33169">
    <property type="entry name" value="PADR-FAMILY TRANSCRIPTIONAL REGULATOR"/>
    <property type="match status" value="1"/>
</dbReference>
<dbReference type="eggNOG" id="COG1695">
    <property type="taxonomic scope" value="Bacteria"/>
</dbReference>
<reference evidence="3" key="1">
    <citation type="journal article" date="2022" name="G3 (Bethesda)">
        <title>Unveiling the complete genome sequence of Alicyclobacillus acidoterrestris DSM 3922T, a taint-producing strain.</title>
        <authorList>
            <person name="Leonardo I.C."/>
            <person name="Barreto Crespo M.T."/>
            <person name="Gaspar F.B."/>
        </authorList>
    </citation>
    <scope>NUCLEOTIDE SEQUENCE [LARGE SCALE GENOMIC DNA]</scope>
    <source>
        <strain evidence="3">DSM 3922</strain>
    </source>
</reference>
<dbReference type="InterPro" id="IPR036388">
    <property type="entry name" value="WH-like_DNA-bd_sf"/>
</dbReference>
<organism evidence="2 3">
    <name type="scientific">Alicyclobacillus acidoterrestris (strain ATCC 49025 / DSM 3922 / CIP 106132 / NCIMB 13137 / GD3B)</name>
    <dbReference type="NCBI Taxonomy" id="1356854"/>
    <lineage>
        <taxon>Bacteria</taxon>
        <taxon>Bacillati</taxon>
        <taxon>Bacillota</taxon>
        <taxon>Bacilli</taxon>
        <taxon>Bacillales</taxon>
        <taxon>Alicyclobacillaceae</taxon>
        <taxon>Alicyclobacillus</taxon>
    </lineage>
</organism>
<evidence type="ECO:0000313" key="2">
    <source>
        <dbReference type="EMBL" id="UNO47295.1"/>
    </source>
</evidence>
<dbReference type="KEGG" id="aaco:K1I37_11170"/>
<sequence>MRNERIRGYLDGIVLSIVATGDTYGYEIVQKVNERTHGALHLKEGSLYPALKRLEAEHFIEGYWGTDKETGPRRRYYTLTERGKSQLEKIRREWTEEQRVLSVFLGKVGLE</sequence>
<dbReference type="AlphaFoldDB" id="T0DED3"/>
<protein>
    <submittedName>
        <fullName evidence="2">PadR family transcriptional regulator</fullName>
    </submittedName>
</protein>
<dbReference type="EMBL" id="CP080467">
    <property type="protein sequence ID" value="UNO47295.1"/>
    <property type="molecule type" value="Genomic_DNA"/>
</dbReference>
<gene>
    <name evidence="2" type="ORF">K1I37_11170</name>
</gene>
<feature type="domain" description="Transcription regulator PadR N-terminal" evidence="1">
    <location>
        <begin position="14"/>
        <end position="89"/>
    </location>
</feature>
<keyword evidence="3" id="KW-1185">Reference proteome</keyword>
<dbReference type="STRING" id="1356854.N007_21575"/>
<dbReference type="RefSeq" id="WP_021295989.1">
    <property type="nucleotide sequence ID" value="NZ_AURB01000120.1"/>
</dbReference>
<dbReference type="InterPro" id="IPR052509">
    <property type="entry name" value="Metal_resp_DNA-bind_regulator"/>
</dbReference>